<evidence type="ECO:0000256" key="6">
    <source>
        <dbReference type="SAM" id="MobiDB-lite"/>
    </source>
</evidence>
<dbReference type="Proteomes" id="UP000054270">
    <property type="component" value="Unassembled WGS sequence"/>
</dbReference>
<dbReference type="EMBL" id="KN817556">
    <property type="protein sequence ID" value="KJA21705.1"/>
    <property type="molecule type" value="Genomic_DNA"/>
</dbReference>
<dbReference type="Pfam" id="PF08711">
    <property type="entry name" value="Med26"/>
    <property type="match status" value="1"/>
</dbReference>
<feature type="domain" description="C3H1-type" evidence="7">
    <location>
        <begin position="930"/>
        <end position="957"/>
    </location>
</feature>
<dbReference type="PANTHER" id="PTHR46557">
    <property type="entry name" value="SERINE/THREONINE-PROTEIN PHOSPHATASE 1 REGULATORY SUBUNIT 10-RELATED"/>
    <property type="match status" value="1"/>
</dbReference>
<proteinExistence type="predicted"/>
<dbReference type="AlphaFoldDB" id="A0A0D2PPB6"/>
<keyword evidence="3 5" id="KW-0862">Zinc</keyword>
<feature type="compositionally biased region" description="Gly residues" evidence="6">
    <location>
        <begin position="598"/>
        <end position="614"/>
    </location>
</feature>
<feature type="region of interest" description="Disordered" evidence="6">
    <location>
        <begin position="582"/>
        <end position="624"/>
    </location>
</feature>
<feature type="domain" description="TFIIS N-terminal" evidence="8">
    <location>
        <begin position="380"/>
        <end position="457"/>
    </location>
</feature>
<dbReference type="GO" id="GO:0008157">
    <property type="term" value="F:protein phosphatase 1 binding"/>
    <property type="evidence" value="ECO:0007669"/>
    <property type="project" value="TreeGrafter"/>
</dbReference>
<dbReference type="InterPro" id="IPR000571">
    <property type="entry name" value="Znf_CCCH"/>
</dbReference>
<evidence type="ECO:0000256" key="3">
    <source>
        <dbReference type="ARBA" id="ARBA00022833"/>
    </source>
</evidence>
<evidence type="ECO:0000256" key="4">
    <source>
        <dbReference type="PROSITE-ProRule" id="PRU00649"/>
    </source>
</evidence>
<dbReference type="InterPro" id="IPR017923">
    <property type="entry name" value="TFIIS_N"/>
</dbReference>
<dbReference type="SMART" id="SM00356">
    <property type="entry name" value="ZnF_C3H1"/>
    <property type="match status" value="1"/>
</dbReference>
<gene>
    <name evidence="9" type="ORF">HYPSUDRAFT_41852</name>
</gene>
<feature type="region of interest" description="Disordered" evidence="6">
    <location>
        <begin position="1"/>
        <end position="52"/>
    </location>
</feature>
<feature type="zinc finger region" description="C3H1-type" evidence="5">
    <location>
        <begin position="930"/>
        <end position="957"/>
    </location>
</feature>
<name>A0A0D2PPB6_HYPSF</name>
<keyword evidence="2 5" id="KW-0863">Zinc-finger</keyword>
<evidence type="ECO:0000256" key="1">
    <source>
        <dbReference type="ARBA" id="ARBA00022723"/>
    </source>
</evidence>
<dbReference type="OrthoDB" id="6159439at2759"/>
<feature type="compositionally biased region" description="Pro residues" evidence="6">
    <location>
        <begin position="292"/>
        <end position="302"/>
    </location>
</feature>
<feature type="region of interest" description="Disordered" evidence="6">
    <location>
        <begin position="257"/>
        <end position="312"/>
    </location>
</feature>
<feature type="compositionally biased region" description="Low complexity" evidence="6">
    <location>
        <begin position="118"/>
        <end position="130"/>
    </location>
</feature>
<evidence type="ECO:0000259" key="7">
    <source>
        <dbReference type="PROSITE" id="PS50103"/>
    </source>
</evidence>
<feature type="compositionally biased region" description="Low complexity" evidence="6">
    <location>
        <begin position="179"/>
        <end position="213"/>
    </location>
</feature>
<feature type="compositionally biased region" description="Polar residues" evidence="6">
    <location>
        <begin position="257"/>
        <end position="288"/>
    </location>
</feature>
<keyword evidence="4" id="KW-0539">Nucleus</keyword>
<dbReference type="PROSITE" id="PS51319">
    <property type="entry name" value="TFIIS_N"/>
    <property type="match status" value="1"/>
</dbReference>
<evidence type="ECO:0000256" key="2">
    <source>
        <dbReference type="ARBA" id="ARBA00022771"/>
    </source>
</evidence>
<accession>A0A0D2PPB6</accession>
<dbReference type="GO" id="GO:0005634">
    <property type="term" value="C:nucleus"/>
    <property type="evidence" value="ECO:0007669"/>
    <property type="project" value="UniProtKB-SubCell"/>
</dbReference>
<evidence type="ECO:0008006" key="11">
    <source>
        <dbReference type="Google" id="ProtNLM"/>
    </source>
</evidence>
<dbReference type="OMA" id="HYFRAWV"/>
<dbReference type="SUPFAM" id="SSF90229">
    <property type="entry name" value="CCCH zinc finger"/>
    <property type="match status" value="1"/>
</dbReference>
<dbReference type="SUPFAM" id="SSF47676">
    <property type="entry name" value="Conserved domain common to transcription factors TFIIS, elongin A, CRSP70"/>
    <property type="match status" value="1"/>
</dbReference>
<keyword evidence="10" id="KW-1185">Reference proteome</keyword>
<comment type="subcellular location">
    <subcellularLocation>
        <location evidence="4">Nucleus</location>
    </subcellularLocation>
</comment>
<feature type="region of interest" description="Disordered" evidence="6">
    <location>
        <begin position="455"/>
        <end position="501"/>
    </location>
</feature>
<feature type="compositionally biased region" description="Polar residues" evidence="6">
    <location>
        <begin position="169"/>
        <end position="178"/>
    </location>
</feature>
<evidence type="ECO:0000313" key="9">
    <source>
        <dbReference type="EMBL" id="KJA21705.1"/>
    </source>
</evidence>
<feature type="compositionally biased region" description="Pro residues" evidence="6">
    <location>
        <begin position="108"/>
        <end position="117"/>
    </location>
</feature>
<dbReference type="PROSITE" id="PS50103">
    <property type="entry name" value="ZF_C3H1"/>
    <property type="match status" value="1"/>
</dbReference>
<protein>
    <recommendedName>
        <fullName evidence="11">MHC class I region proline-rich protein CAT53</fullName>
    </recommendedName>
</protein>
<feature type="region of interest" description="Disordered" evidence="6">
    <location>
        <begin position="100"/>
        <end position="132"/>
    </location>
</feature>
<feature type="compositionally biased region" description="Low complexity" evidence="6">
    <location>
        <begin position="835"/>
        <end position="847"/>
    </location>
</feature>
<sequence>MDYSQWEQQRTGPDPSTAAPASDLNDFADLPGEHAGPAAARHHSPRPGPSSSAMAATFFSPYVIPNANFHYQAAPYPTIAYGQPWSTAVPLSSYSSLVGATTNASPQPQAPPLPQHSPPQQHQQPHPSSSGHMVIESAFSSLSSPVLHSPPSSPLLSLNGVATSSIQSAFPAPTSYSDQQQQQQQQSHQQQQQHQQLQQLQQQQQQQSQSQSQMQARGQYYNPPIVYPYYRHQQAASAPQGTLSPIALHSPTGSLMNIQPTSFYPQPQQMAPNSPVASTSQQPIQQYNTPATSPPAPAPAGPTPEEREERKRVFQASIRPLLQPAAFTGAQAVRELTDRIAEYGLSEVDAATRLDIVGAIRDGAGNHYFRAWSENATAIDITREWIKAAARGNNALLVETTMPLLHLIDRLPLDVLGLMESKLGKIIKKLVKDEPSPAIKDLAANLERKWRNMLSNADGGARAPENNGAEDSKTKKRKPESAPGPKGSGAQPLKKAAVGTAGSVRPLAVKREPVAGKIPPAASGAAAAAAKDAAKADSSFFSAPKPKPKKLPSFNKKPPAPASGAGVAQASPLNAFEEALKSMKSRNSPAAPTPPPTGGAGSAAGAGGASGSGRGLRRKKSVTWAPDDRLESVRFIEKAVYDDDPVDGTHVAHSLRDLDRGEGAALHAHLFEETIDWAEPLLVDLPPEPEGHTRFVRGSASQEKSTQEEREQSALSAVYMSPNQIPDSPAEPAVVLTDDEVDREAKTMSVGAALDALFQWGAEPALPPPGAAASVAELVGQLAMGSLMDVGGGAPGAPAQMDMQGAASATLAAVQGLLPQDQLQQLLAQLSSSASAAAGPPYGLQNPPQQPQPPTQQQLAAYAAEGWGQSLYDYGHHQYAEDGAGAGGAADQQQQRGWADSGRGRGRGGGGRGRGRGAESKPYQYNAFNNARKKPCSFFAAGRCKYGDLCDFMHEMEP</sequence>
<evidence type="ECO:0000259" key="8">
    <source>
        <dbReference type="PROSITE" id="PS51319"/>
    </source>
</evidence>
<dbReference type="Gene3D" id="1.20.930.10">
    <property type="entry name" value="Conserved domain common to transcription factors TFIIS, elongin A, CRSP70"/>
    <property type="match status" value="1"/>
</dbReference>
<feature type="region of interest" description="Disordered" evidence="6">
    <location>
        <begin position="835"/>
        <end position="860"/>
    </location>
</feature>
<dbReference type="InterPro" id="IPR036855">
    <property type="entry name" value="Znf_CCCH_sf"/>
</dbReference>
<dbReference type="Gene3D" id="4.10.1000.10">
    <property type="entry name" value="Zinc finger, CCCH-type"/>
    <property type="match status" value="1"/>
</dbReference>
<evidence type="ECO:0000313" key="10">
    <source>
        <dbReference type="Proteomes" id="UP000054270"/>
    </source>
</evidence>
<evidence type="ECO:0000256" key="5">
    <source>
        <dbReference type="PROSITE-ProRule" id="PRU00723"/>
    </source>
</evidence>
<dbReference type="PANTHER" id="PTHR46557:SF1">
    <property type="entry name" value="SERINE_THREONINE-PROTEIN PHOSPHATASE 1 REGULATORY SUBUNIT 10"/>
    <property type="match status" value="1"/>
</dbReference>
<dbReference type="Pfam" id="PF00642">
    <property type="entry name" value="zf-CCCH"/>
    <property type="match status" value="1"/>
</dbReference>
<keyword evidence="1 5" id="KW-0479">Metal-binding</keyword>
<reference evidence="10" key="1">
    <citation type="submission" date="2014-04" db="EMBL/GenBank/DDBJ databases">
        <title>Evolutionary Origins and Diversification of the Mycorrhizal Mutualists.</title>
        <authorList>
            <consortium name="DOE Joint Genome Institute"/>
            <consortium name="Mycorrhizal Genomics Consortium"/>
            <person name="Kohler A."/>
            <person name="Kuo A."/>
            <person name="Nagy L.G."/>
            <person name="Floudas D."/>
            <person name="Copeland A."/>
            <person name="Barry K.W."/>
            <person name="Cichocki N."/>
            <person name="Veneault-Fourrey C."/>
            <person name="LaButti K."/>
            <person name="Lindquist E.A."/>
            <person name="Lipzen A."/>
            <person name="Lundell T."/>
            <person name="Morin E."/>
            <person name="Murat C."/>
            <person name="Riley R."/>
            <person name="Ohm R."/>
            <person name="Sun H."/>
            <person name="Tunlid A."/>
            <person name="Henrissat B."/>
            <person name="Grigoriev I.V."/>
            <person name="Hibbett D.S."/>
            <person name="Martin F."/>
        </authorList>
    </citation>
    <scope>NUCLEOTIDE SEQUENCE [LARGE SCALE GENOMIC DNA]</scope>
    <source>
        <strain evidence="10">FD-334 SS-4</strain>
    </source>
</reference>
<feature type="region of interest" description="Disordered" evidence="6">
    <location>
        <begin position="883"/>
        <end position="922"/>
    </location>
</feature>
<feature type="region of interest" description="Disordered" evidence="6">
    <location>
        <begin position="539"/>
        <end position="569"/>
    </location>
</feature>
<feature type="compositionally biased region" description="Polar residues" evidence="6">
    <location>
        <begin position="1"/>
        <end position="11"/>
    </location>
</feature>
<dbReference type="GO" id="GO:0000785">
    <property type="term" value="C:chromatin"/>
    <property type="evidence" value="ECO:0007669"/>
    <property type="project" value="TreeGrafter"/>
</dbReference>
<feature type="region of interest" description="Disordered" evidence="6">
    <location>
        <begin position="169"/>
        <end position="216"/>
    </location>
</feature>
<dbReference type="InterPro" id="IPR035441">
    <property type="entry name" value="TFIIS/LEDGF_dom_sf"/>
</dbReference>
<organism evidence="9 10">
    <name type="scientific">Hypholoma sublateritium (strain FD-334 SS-4)</name>
    <dbReference type="NCBI Taxonomy" id="945553"/>
    <lineage>
        <taxon>Eukaryota</taxon>
        <taxon>Fungi</taxon>
        <taxon>Dikarya</taxon>
        <taxon>Basidiomycota</taxon>
        <taxon>Agaricomycotina</taxon>
        <taxon>Agaricomycetes</taxon>
        <taxon>Agaricomycetidae</taxon>
        <taxon>Agaricales</taxon>
        <taxon>Agaricineae</taxon>
        <taxon>Strophariaceae</taxon>
        <taxon>Hypholoma</taxon>
    </lineage>
</organism>
<dbReference type="STRING" id="945553.A0A0D2PPB6"/>
<dbReference type="GO" id="GO:0072357">
    <property type="term" value="C:PTW/PP1 phosphatase complex"/>
    <property type="evidence" value="ECO:0007669"/>
    <property type="project" value="TreeGrafter"/>
</dbReference>
<dbReference type="GO" id="GO:0008270">
    <property type="term" value="F:zinc ion binding"/>
    <property type="evidence" value="ECO:0007669"/>
    <property type="project" value="UniProtKB-KW"/>
</dbReference>